<dbReference type="GO" id="GO:0005980">
    <property type="term" value="P:glycogen catabolic process"/>
    <property type="evidence" value="ECO:0007669"/>
    <property type="project" value="TreeGrafter"/>
</dbReference>
<reference evidence="3" key="1">
    <citation type="submission" date="2012-07" db="EMBL/GenBank/DDBJ databases">
        <authorList>
            <person name="Moon E.-K."/>
            <person name="Chung D.-I."/>
            <person name="Hong Y."/>
            <person name="Kong H.-H."/>
        </authorList>
    </citation>
    <scope>NUCLEOTIDE SEQUENCE</scope>
</reference>
<comment type="similarity">
    <text evidence="1 2">Belongs to the glycogen phosphorylase family.</text>
</comment>
<dbReference type="VEuPathDB" id="AmoebaDB:ACA1_384690"/>
<dbReference type="EC" id="2.4.1.1" evidence="2"/>
<evidence type="ECO:0000256" key="2">
    <source>
        <dbReference type="RuleBase" id="RU000587"/>
    </source>
</evidence>
<proteinExistence type="evidence at transcript level"/>
<dbReference type="Gene3D" id="3.40.50.2000">
    <property type="entry name" value="Glycogen Phosphorylase B"/>
    <property type="match status" value="1"/>
</dbReference>
<evidence type="ECO:0000313" key="3">
    <source>
        <dbReference type="EMBL" id="AFS31340.1"/>
    </source>
</evidence>
<dbReference type="Pfam" id="PF00343">
    <property type="entry name" value="Phosphorylase"/>
    <property type="match status" value="1"/>
</dbReference>
<comment type="cofactor">
    <cofactor evidence="2">
        <name>pyridoxal 5'-phosphate</name>
        <dbReference type="ChEBI" id="CHEBI:597326"/>
    </cofactor>
</comment>
<dbReference type="GO" id="GO:0008184">
    <property type="term" value="F:glycogen phosphorylase activity"/>
    <property type="evidence" value="ECO:0007669"/>
    <property type="project" value="InterPro"/>
</dbReference>
<dbReference type="GO" id="GO:0030170">
    <property type="term" value="F:pyridoxal phosphate binding"/>
    <property type="evidence" value="ECO:0007669"/>
    <property type="project" value="TreeGrafter"/>
</dbReference>
<sequence>KSRTSLFFFSSPSPAFIFHLRAHSHLSPISSSSLLRPSPFTTRPNTHPKTMATSMMQHNKYQDEQQDQVLLDEQKQNIWKLLTAPTNRTKSAAAAAEPTADDVAQQEELLADFVRHVKNTIAIPPQNPEKISNAVVYRALTLVLRDKLLERFHATHKHFEEQGVKETSYLSLEFLIGRSMQNTISNLELLSEYAQAMKRLGYKLEDLYEEECDAGLGNGGLGRLAACFMDSLATLNYPAWGYGLRYTYGIFTQKVVDGYQVETADAWLT</sequence>
<protein>
    <recommendedName>
        <fullName evidence="2">Alpha-1,4 glucan phosphorylase</fullName>
        <ecNumber evidence="2">2.4.1.1</ecNumber>
    </recommendedName>
</protein>
<keyword evidence="2" id="KW-0119">Carbohydrate metabolism</keyword>
<dbReference type="SUPFAM" id="SSF53756">
    <property type="entry name" value="UDP-Glycosyltransferase/glycogen phosphorylase"/>
    <property type="match status" value="1"/>
</dbReference>
<keyword evidence="2" id="KW-0663">Pyridoxal phosphate</keyword>
<feature type="non-terminal residue" evidence="3">
    <location>
        <position position="1"/>
    </location>
</feature>
<dbReference type="PANTHER" id="PTHR11468:SF3">
    <property type="entry name" value="GLYCOGEN PHOSPHORYLASE, LIVER FORM"/>
    <property type="match status" value="1"/>
</dbReference>
<dbReference type="GO" id="GO:0005737">
    <property type="term" value="C:cytoplasm"/>
    <property type="evidence" value="ECO:0007669"/>
    <property type="project" value="TreeGrafter"/>
</dbReference>
<keyword evidence="2" id="KW-0328">Glycosyltransferase</keyword>
<organism evidence="3">
    <name type="scientific">Acanthamoeba castellanii</name>
    <name type="common">Amoeba</name>
    <dbReference type="NCBI Taxonomy" id="5755"/>
    <lineage>
        <taxon>Eukaryota</taxon>
        <taxon>Amoebozoa</taxon>
        <taxon>Discosea</taxon>
        <taxon>Longamoebia</taxon>
        <taxon>Centramoebida</taxon>
        <taxon>Acanthamoebidae</taxon>
        <taxon>Acanthamoeba</taxon>
    </lineage>
</organism>
<dbReference type="AlphaFoldDB" id="J9XNZ6"/>
<accession>J9XNZ6</accession>
<dbReference type="PANTHER" id="PTHR11468">
    <property type="entry name" value="GLYCOGEN PHOSPHORYLASE"/>
    <property type="match status" value="1"/>
</dbReference>
<comment type="function">
    <text evidence="2">Allosteric enzyme that catalyzes the rate-limiting step in glycogen catabolism, the phosphorolytic cleavage of glycogen to produce glucose-1-phosphate, and plays a central role in maintaining cellular and organismal glucose homeostasis.</text>
</comment>
<dbReference type="InterPro" id="IPR000811">
    <property type="entry name" value="Glyco_trans_35"/>
</dbReference>
<name>J9XNZ6_ACACA</name>
<comment type="catalytic activity">
    <reaction evidence="2">
        <text>[(1-&gt;4)-alpha-D-glucosyl](n) + phosphate = [(1-&gt;4)-alpha-D-glucosyl](n-1) + alpha-D-glucose 1-phosphate</text>
        <dbReference type="Rhea" id="RHEA:41732"/>
        <dbReference type="Rhea" id="RHEA-COMP:9584"/>
        <dbReference type="Rhea" id="RHEA-COMP:9586"/>
        <dbReference type="ChEBI" id="CHEBI:15444"/>
        <dbReference type="ChEBI" id="CHEBI:43474"/>
        <dbReference type="ChEBI" id="CHEBI:58601"/>
        <dbReference type="EC" id="2.4.1.1"/>
    </reaction>
</comment>
<dbReference type="EMBL" id="JX312797">
    <property type="protein sequence ID" value="AFS31340.1"/>
    <property type="molecule type" value="mRNA"/>
</dbReference>
<feature type="non-terminal residue" evidence="3">
    <location>
        <position position="269"/>
    </location>
</feature>
<keyword evidence="2" id="KW-0808">Transferase</keyword>
<evidence type="ECO:0000256" key="1">
    <source>
        <dbReference type="ARBA" id="ARBA00006047"/>
    </source>
</evidence>